<keyword evidence="3 9" id="KW-0158">Chromosome</keyword>
<protein>
    <recommendedName>
        <fullName evidence="9">Protein zwilch</fullName>
    </recommendedName>
</protein>
<comment type="function">
    <text evidence="9">Essential component of the mitotic checkpoint, which prevents cells from prematurely exiting mitosis. Required for the assembly of the dynein-dynactin and MAD1-MAD2 complexes onto kinetochores. Its function related to the spindle assembly machinery is proposed to depend on its association in the mitotic RZZ complex.</text>
</comment>
<dbReference type="GO" id="GO:0007094">
    <property type="term" value="P:mitotic spindle assembly checkpoint signaling"/>
    <property type="evidence" value="ECO:0007669"/>
    <property type="project" value="UniProtKB-UniRule"/>
</dbReference>
<keyword evidence="6 9" id="KW-0995">Kinetochore</keyword>
<evidence type="ECO:0000256" key="7">
    <source>
        <dbReference type="ARBA" id="ARBA00023306"/>
    </source>
</evidence>
<comment type="subcellular location">
    <subcellularLocation>
        <location evidence="1 9">Chromosome</location>
        <location evidence="1 9">Centromere</location>
        <location evidence="1 9">Kinetochore</location>
    </subcellularLocation>
</comment>
<gene>
    <name evidence="10" type="ORF">C0Q70_05428</name>
</gene>
<dbReference type="GO" id="GO:1990423">
    <property type="term" value="C:RZZ complex"/>
    <property type="evidence" value="ECO:0007669"/>
    <property type="project" value="UniProtKB-UniRule"/>
</dbReference>
<keyword evidence="11" id="KW-1185">Reference proteome</keyword>
<evidence type="ECO:0000256" key="3">
    <source>
        <dbReference type="ARBA" id="ARBA00022454"/>
    </source>
</evidence>
<dbReference type="Proteomes" id="UP000245119">
    <property type="component" value="Linkage Group LG3"/>
</dbReference>
<keyword evidence="4 9" id="KW-0132">Cell division</keyword>
<dbReference type="AlphaFoldDB" id="A0A2T7PL55"/>
<reference evidence="10 11" key="1">
    <citation type="submission" date="2018-04" db="EMBL/GenBank/DDBJ databases">
        <title>The genome of golden apple snail Pomacea canaliculata provides insight into stress tolerance and invasive adaptation.</title>
        <authorList>
            <person name="Liu C."/>
            <person name="Liu B."/>
            <person name="Ren Y."/>
            <person name="Zhang Y."/>
            <person name="Wang H."/>
            <person name="Li S."/>
            <person name="Jiang F."/>
            <person name="Yin L."/>
            <person name="Zhang G."/>
            <person name="Qian W."/>
            <person name="Fan W."/>
        </authorList>
    </citation>
    <scope>NUCLEOTIDE SEQUENCE [LARGE SCALE GENOMIC DNA]</scope>
    <source>
        <strain evidence="10">SZHN2017</strain>
        <tissue evidence="10">Muscle</tissue>
    </source>
</reference>
<evidence type="ECO:0000256" key="5">
    <source>
        <dbReference type="ARBA" id="ARBA00022776"/>
    </source>
</evidence>
<accession>A0A2T7PL55</accession>
<name>A0A2T7PL55_POMCA</name>
<comment type="caution">
    <text evidence="10">The sequence shown here is derived from an EMBL/GenBank/DDBJ whole genome shotgun (WGS) entry which is preliminary data.</text>
</comment>
<dbReference type="InterPro" id="IPR018630">
    <property type="entry name" value="Zwilch"/>
</dbReference>
<dbReference type="GO" id="GO:0051301">
    <property type="term" value="P:cell division"/>
    <property type="evidence" value="ECO:0007669"/>
    <property type="project" value="UniProtKB-UniRule"/>
</dbReference>
<dbReference type="PANTHER" id="PTHR15995">
    <property type="entry name" value="PROTEIN ZWILCH HOMOLOG"/>
    <property type="match status" value="1"/>
</dbReference>
<dbReference type="PANTHER" id="PTHR15995:SF1">
    <property type="entry name" value="PROTEIN ZWILCH HOMOLOG"/>
    <property type="match status" value="1"/>
</dbReference>
<keyword evidence="8 9" id="KW-0137">Centromere</keyword>
<comment type="similarity">
    <text evidence="2 9">Belongs to the ZWILCH family.</text>
</comment>
<keyword evidence="5 9" id="KW-0498">Mitosis</keyword>
<evidence type="ECO:0000256" key="9">
    <source>
        <dbReference type="RuleBase" id="RU369076"/>
    </source>
</evidence>
<organism evidence="10 11">
    <name type="scientific">Pomacea canaliculata</name>
    <name type="common">Golden apple snail</name>
    <dbReference type="NCBI Taxonomy" id="400727"/>
    <lineage>
        <taxon>Eukaryota</taxon>
        <taxon>Metazoa</taxon>
        <taxon>Spiralia</taxon>
        <taxon>Lophotrochozoa</taxon>
        <taxon>Mollusca</taxon>
        <taxon>Gastropoda</taxon>
        <taxon>Caenogastropoda</taxon>
        <taxon>Architaenioglossa</taxon>
        <taxon>Ampullarioidea</taxon>
        <taxon>Ampullariidae</taxon>
        <taxon>Pomacea</taxon>
    </lineage>
</organism>
<dbReference type="Gene3D" id="1.20.58.730">
    <property type="match status" value="1"/>
</dbReference>
<dbReference type="Gene3D" id="1.10.287.1880">
    <property type="match status" value="1"/>
</dbReference>
<dbReference type="GO" id="GO:0034501">
    <property type="term" value="P:protein localization to kinetochore"/>
    <property type="evidence" value="ECO:0007669"/>
    <property type="project" value="UniProtKB-UniRule"/>
</dbReference>
<sequence length="405" mass="45709">MLASTTTQLCQAVYQMTIPAEKEGRWGNVAVEMKWKGACHLLETPPADASATVIASVRSGSALSSMHKLFLELSFLGKIISALSNGEVEWISEESEKPAVPVAWTIKNLIDTIQEEGSLTNAYVLESRDGEDILPLLSKNIIISERSDYDFTDRLWKALLNCMSTADLVCSLRIVFQALGDGNLQPFVDRRNKTTIAHMVREAFTGRFSSPSLMGIQPFLFLAEIGAEKLRRDYIHIFMSQHLATFSSLGDLMANEGELHSRLKTLEKFHLVLEMVSLAAWSLHPSVDVLNLMARQMLAHYQHHPLEPNHVFRFAVKTSEVLPVLSSSLPVMWCVETKIPVPLCDLYESQMYCLCATKPFLYMQDGCGGNISMFENNRKEQMKNDHEKRDIQYCLVYRQENVVLL</sequence>
<evidence type="ECO:0000313" key="11">
    <source>
        <dbReference type="Proteomes" id="UP000245119"/>
    </source>
</evidence>
<evidence type="ECO:0000256" key="6">
    <source>
        <dbReference type="ARBA" id="ARBA00022838"/>
    </source>
</evidence>
<dbReference type="Pfam" id="PF09817">
    <property type="entry name" value="Zwilch"/>
    <property type="match status" value="1"/>
</dbReference>
<evidence type="ECO:0000256" key="2">
    <source>
        <dbReference type="ARBA" id="ARBA00009062"/>
    </source>
</evidence>
<evidence type="ECO:0000256" key="8">
    <source>
        <dbReference type="ARBA" id="ARBA00023328"/>
    </source>
</evidence>
<keyword evidence="7 9" id="KW-0131">Cell cycle</keyword>
<comment type="subunit">
    <text evidence="9">Component of the RZZ complex.</text>
</comment>
<dbReference type="OrthoDB" id="5556307at2759"/>
<dbReference type="EMBL" id="PZQS01000003">
    <property type="protein sequence ID" value="PVD34165.1"/>
    <property type="molecule type" value="Genomic_DNA"/>
</dbReference>
<dbReference type="STRING" id="400727.A0A2T7PL55"/>
<evidence type="ECO:0000256" key="4">
    <source>
        <dbReference type="ARBA" id="ARBA00022618"/>
    </source>
</evidence>
<proteinExistence type="inferred from homology"/>
<evidence type="ECO:0000313" key="10">
    <source>
        <dbReference type="EMBL" id="PVD34165.1"/>
    </source>
</evidence>
<evidence type="ECO:0000256" key="1">
    <source>
        <dbReference type="ARBA" id="ARBA00004629"/>
    </source>
</evidence>